<dbReference type="AlphaFoldDB" id="A0A151J9X1"/>
<evidence type="ECO:0000256" key="1">
    <source>
        <dbReference type="SAM" id="MobiDB-lite"/>
    </source>
</evidence>
<evidence type="ECO:0000313" key="3">
    <source>
        <dbReference type="Proteomes" id="UP000078492"/>
    </source>
</evidence>
<dbReference type="EMBL" id="KQ979361">
    <property type="protein sequence ID" value="KYN21834.1"/>
    <property type="molecule type" value="Genomic_DNA"/>
</dbReference>
<name>A0A151J9X1_9HYME</name>
<evidence type="ECO:0000313" key="2">
    <source>
        <dbReference type="EMBL" id="KYN21834.1"/>
    </source>
</evidence>
<feature type="region of interest" description="Disordered" evidence="1">
    <location>
        <begin position="154"/>
        <end position="177"/>
    </location>
</feature>
<gene>
    <name evidence="2" type="ORF">ALC57_05817</name>
</gene>
<keyword evidence="3" id="KW-1185">Reference proteome</keyword>
<proteinExistence type="predicted"/>
<organism evidence="2 3">
    <name type="scientific">Trachymyrmex cornetzi</name>
    <dbReference type="NCBI Taxonomy" id="471704"/>
    <lineage>
        <taxon>Eukaryota</taxon>
        <taxon>Metazoa</taxon>
        <taxon>Ecdysozoa</taxon>
        <taxon>Arthropoda</taxon>
        <taxon>Hexapoda</taxon>
        <taxon>Insecta</taxon>
        <taxon>Pterygota</taxon>
        <taxon>Neoptera</taxon>
        <taxon>Endopterygota</taxon>
        <taxon>Hymenoptera</taxon>
        <taxon>Apocrita</taxon>
        <taxon>Aculeata</taxon>
        <taxon>Formicoidea</taxon>
        <taxon>Formicidae</taxon>
        <taxon>Myrmicinae</taxon>
        <taxon>Trachymyrmex</taxon>
    </lineage>
</organism>
<reference evidence="2 3" key="1">
    <citation type="submission" date="2015-09" db="EMBL/GenBank/DDBJ databases">
        <title>Trachymyrmex cornetzi WGS genome.</title>
        <authorList>
            <person name="Nygaard S."/>
            <person name="Hu H."/>
            <person name="Boomsma J."/>
            <person name="Zhang G."/>
        </authorList>
    </citation>
    <scope>NUCLEOTIDE SEQUENCE [LARGE SCALE GENOMIC DNA]</scope>
    <source>
        <strain evidence="2">Tcor2-1</strain>
        <tissue evidence="2">Whole body</tissue>
    </source>
</reference>
<protein>
    <submittedName>
        <fullName evidence="2">Uncharacterized protein</fullName>
    </submittedName>
</protein>
<accession>A0A151J9X1</accession>
<sequence length="202" mass="21286">MDLCFSRGWRHVEKHIEAWRPREVLSQLARYHRSCVRRVVATANTDPAAGSGTTLPAHALHAAWKREVNSVPVGLYNSLLGRCNSGQTQRAARYVSVSHAANLKSFGPCSCPGGGSDGVGDAGGDVGGDGVPCTACRQAVCACVGGAVGTTPPSIPPPPPPRPPAVPEPPPVPPVAPFPRLTPTLTIRFALYLQCENRTRAR</sequence>
<dbReference type="Proteomes" id="UP000078492">
    <property type="component" value="Unassembled WGS sequence"/>
</dbReference>